<dbReference type="SUPFAM" id="SSF49482">
    <property type="entry name" value="Aromatic compound dioxygenase"/>
    <property type="match status" value="1"/>
</dbReference>
<dbReference type="GO" id="GO:0005506">
    <property type="term" value="F:iron ion binding"/>
    <property type="evidence" value="ECO:0007669"/>
    <property type="project" value="InterPro"/>
</dbReference>
<dbReference type="InterPro" id="IPR015889">
    <property type="entry name" value="Intradiol_dOase_core"/>
</dbReference>
<dbReference type="Gene3D" id="2.60.130.10">
    <property type="entry name" value="Aromatic compound dioxygenase"/>
    <property type="match status" value="1"/>
</dbReference>
<keyword evidence="1" id="KW-0732">Signal</keyword>
<sequence length="384" mass="41556">MVRICYALIVGLAGLLSFVSAHPGDTVKTEAATRAAYLRNIPVQSRSLTHCTEEFRKRGIDDTNFARREAAVRQLRKQRGLDTGAGYLKARDFNSVLETDHRSNLKNVKPSTDPRILFSSGGTCIVQPEVTQGPYYIAGELIRRNVAEGQAGVPLFLDIQLIDTNTCDPLSGIYTDIWHCNSTGVYSGVVASGNGNGNDTANLQTTFLRGVQPSGHDGVVGFETIFPGHYTGRTTHIHVVTHPANETQILPNGTLSGMYNGKSSHVGQIFFDQDLITEVEKCHPYADNTQDLLKNSEDSILEAEAGNTDPVMEYVYLGKHASDGIFAWISIGINAKRDDDLSPEGYWTEDGGEVNDNFSMNMAGLGSIGSMSATSIIASATDSS</sequence>
<reference evidence="3" key="1">
    <citation type="submission" date="2015-09" db="EMBL/GenBank/DDBJ databases">
        <authorList>
            <person name="Fill T.P."/>
            <person name="Baretta J.F."/>
            <person name="de Almeida L.G."/>
            <person name="Rocha M."/>
            <person name="de Souza D.H."/>
            <person name="Malavazi I."/>
            <person name="Cerdeira L.T."/>
            <person name="Hong H."/>
            <person name="Samborskyy M."/>
            <person name="de Vasconcelos A.T."/>
            <person name="Leadlay P."/>
            <person name="Rodrigues-Filho E."/>
        </authorList>
    </citation>
    <scope>NUCLEOTIDE SEQUENCE [LARGE SCALE GENOMIC DNA]</scope>
    <source>
        <strain evidence="3">LaBioMMi 136</strain>
    </source>
</reference>
<gene>
    <name evidence="2" type="ORF">PEBR_14794</name>
</gene>
<dbReference type="PANTHER" id="PTHR34315">
    <property type="match status" value="1"/>
</dbReference>
<evidence type="ECO:0000256" key="1">
    <source>
        <dbReference type="SAM" id="SignalP"/>
    </source>
</evidence>
<feature type="chain" id="PRO_5013182125" evidence="1">
    <location>
        <begin position="22"/>
        <end position="384"/>
    </location>
</feature>
<dbReference type="AlphaFoldDB" id="A0A1S9RRB9"/>
<evidence type="ECO:0000313" key="2">
    <source>
        <dbReference type="EMBL" id="OOQ88063.1"/>
    </source>
</evidence>
<name>A0A1S9RRB9_PENBI</name>
<dbReference type="Proteomes" id="UP000190744">
    <property type="component" value="Unassembled WGS sequence"/>
</dbReference>
<dbReference type="PANTHER" id="PTHR34315:SF1">
    <property type="entry name" value="INTRADIOL RING-CLEAVAGE DIOXYGENASES DOMAIN-CONTAINING PROTEIN-RELATED"/>
    <property type="match status" value="1"/>
</dbReference>
<comment type="caution">
    <text evidence="2">The sequence shown here is derived from an EMBL/GenBank/DDBJ whole genome shotgun (WGS) entry which is preliminary data.</text>
</comment>
<protein>
    <submittedName>
        <fullName evidence="2">Putative extracellular dioxygenase</fullName>
    </submittedName>
</protein>
<dbReference type="CDD" id="cd03457">
    <property type="entry name" value="intradiol_dioxygenase_like"/>
    <property type="match status" value="1"/>
</dbReference>
<evidence type="ECO:0000313" key="3">
    <source>
        <dbReference type="Proteomes" id="UP000190744"/>
    </source>
</evidence>
<keyword evidence="2" id="KW-0560">Oxidoreductase</keyword>
<organism evidence="2 3">
    <name type="scientific">Penicillium brasilianum</name>
    <dbReference type="NCBI Taxonomy" id="104259"/>
    <lineage>
        <taxon>Eukaryota</taxon>
        <taxon>Fungi</taxon>
        <taxon>Dikarya</taxon>
        <taxon>Ascomycota</taxon>
        <taxon>Pezizomycotina</taxon>
        <taxon>Eurotiomycetes</taxon>
        <taxon>Eurotiomycetidae</taxon>
        <taxon>Eurotiales</taxon>
        <taxon>Aspergillaceae</taxon>
        <taxon>Penicillium</taxon>
    </lineage>
</organism>
<dbReference type="EMBL" id="LJBN01000121">
    <property type="protein sequence ID" value="OOQ88063.1"/>
    <property type="molecule type" value="Genomic_DNA"/>
</dbReference>
<proteinExistence type="predicted"/>
<feature type="signal peptide" evidence="1">
    <location>
        <begin position="1"/>
        <end position="21"/>
    </location>
</feature>
<accession>A0A1S9RRB9</accession>
<keyword evidence="2" id="KW-0223">Dioxygenase</keyword>
<dbReference type="GO" id="GO:0016702">
    <property type="term" value="F:oxidoreductase activity, acting on single donors with incorporation of molecular oxygen, incorporation of two atoms of oxygen"/>
    <property type="evidence" value="ECO:0007669"/>
    <property type="project" value="InterPro"/>
</dbReference>